<evidence type="ECO:0000313" key="1">
    <source>
        <dbReference type="EMBL" id="QBQ53357.1"/>
    </source>
</evidence>
<name>A0A4P7BVR1_9GAMM</name>
<keyword evidence="2" id="KW-1185">Reference proteome</keyword>
<proteinExistence type="predicted"/>
<gene>
    <name evidence="1" type="ORF">E3U44_01670</name>
</gene>
<dbReference type="Proteomes" id="UP000294325">
    <property type="component" value="Chromosome"/>
</dbReference>
<protein>
    <submittedName>
        <fullName evidence="1">Uncharacterized protein</fullName>
    </submittedName>
</protein>
<dbReference type="EMBL" id="CP038033">
    <property type="protein sequence ID" value="QBQ53357.1"/>
    <property type="molecule type" value="Genomic_DNA"/>
</dbReference>
<dbReference type="KEGG" id="nwr:E3U44_01670"/>
<reference evidence="1 2" key="1">
    <citation type="submission" date="2019-03" db="EMBL/GenBank/DDBJ databases">
        <title>The genome sequence of Nitrosococcus wardiae strain D1FHST reveals the archetypal metabolic capacity of ammonia-oxidizing Gammaproteobacteria.</title>
        <authorList>
            <person name="Wang L."/>
            <person name="Lim C.K."/>
            <person name="Hanson T.E."/>
            <person name="Dang H."/>
            <person name="Klotz M.G."/>
        </authorList>
    </citation>
    <scope>NUCLEOTIDE SEQUENCE [LARGE SCALE GENOMIC DNA]</scope>
    <source>
        <strain evidence="1 2">D1FHS</strain>
    </source>
</reference>
<organism evidence="1 2">
    <name type="scientific">Nitrosococcus wardiae</name>
    <dbReference type="NCBI Taxonomy" id="1814290"/>
    <lineage>
        <taxon>Bacteria</taxon>
        <taxon>Pseudomonadati</taxon>
        <taxon>Pseudomonadota</taxon>
        <taxon>Gammaproteobacteria</taxon>
        <taxon>Chromatiales</taxon>
        <taxon>Chromatiaceae</taxon>
        <taxon>Nitrosococcus</taxon>
    </lineage>
</organism>
<evidence type="ECO:0000313" key="2">
    <source>
        <dbReference type="Proteomes" id="UP000294325"/>
    </source>
</evidence>
<dbReference type="AlphaFoldDB" id="A0A4P7BVR1"/>
<accession>A0A4P7BVR1</accession>
<dbReference type="RefSeq" id="WP_134356372.1">
    <property type="nucleotide sequence ID" value="NZ_CP038033.1"/>
</dbReference>
<sequence length="117" mass="13153">MLPNRRNPILQYTWNQRFPPHIIGIDRGVVLSRVIFSADDILSPLAVSGVSYCHPWACSRSSLLLVAGMAPKGQEAWSISARKRSRVGKRRKRKKQHLRRCLGFGVITPVCTSWEGG</sequence>